<dbReference type="EMBL" id="CM042025">
    <property type="protein sequence ID" value="KAI3807480.1"/>
    <property type="molecule type" value="Genomic_DNA"/>
</dbReference>
<comment type="caution">
    <text evidence="1">The sequence shown here is derived from an EMBL/GenBank/DDBJ whole genome shotgun (WGS) entry which is preliminary data.</text>
</comment>
<reference evidence="2" key="1">
    <citation type="journal article" date="2022" name="Mol. Ecol. Resour.">
        <title>The genomes of chicory, endive, great burdock and yacon provide insights into Asteraceae palaeo-polyploidization history and plant inulin production.</title>
        <authorList>
            <person name="Fan W."/>
            <person name="Wang S."/>
            <person name="Wang H."/>
            <person name="Wang A."/>
            <person name="Jiang F."/>
            <person name="Liu H."/>
            <person name="Zhao H."/>
            <person name="Xu D."/>
            <person name="Zhang Y."/>
        </authorList>
    </citation>
    <scope>NUCLEOTIDE SEQUENCE [LARGE SCALE GENOMIC DNA]</scope>
    <source>
        <strain evidence="2">cv. Yunnan</strain>
    </source>
</reference>
<evidence type="ECO:0000313" key="2">
    <source>
        <dbReference type="Proteomes" id="UP001056120"/>
    </source>
</evidence>
<dbReference type="Proteomes" id="UP001056120">
    <property type="component" value="Linkage Group LG08"/>
</dbReference>
<gene>
    <name evidence="1" type="ORF">L1987_23410</name>
</gene>
<name>A0ACB9IHL0_9ASTR</name>
<organism evidence="1 2">
    <name type="scientific">Smallanthus sonchifolius</name>
    <dbReference type="NCBI Taxonomy" id="185202"/>
    <lineage>
        <taxon>Eukaryota</taxon>
        <taxon>Viridiplantae</taxon>
        <taxon>Streptophyta</taxon>
        <taxon>Embryophyta</taxon>
        <taxon>Tracheophyta</taxon>
        <taxon>Spermatophyta</taxon>
        <taxon>Magnoliopsida</taxon>
        <taxon>eudicotyledons</taxon>
        <taxon>Gunneridae</taxon>
        <taxon>Pentapetalae</taxon>
        <taxon>asterids</taxon>
        <taxon>campanulids</taxon>
        <taxon>Asterales</taxon>
        <taxon>Asteraceae</taxon>
        <taxon>Asteroideae</taxon>
        <taxon>Heliantheae alliance</taxon>
        <taxon>Millerieae</taxon>
        <taxon>Smallanthus</taxon>
    </lineage>
</organism>
<evidence type="ECO:0000313" key="1">
    <source>
        <dbReference type="EMBL" id="KAI3807480.1"/>
    </source>
</evidence>
<sequence>MAVAGYGGVGQSKTVFFVKLGNLYVFDATVINEGSQHQGKSGPAIEGPSKKILFTLYVHEGMKMLHLKPDDYLQIVARKNILEAEGPWFENFLYFGQTGEYVEGYKVGSSSSNNAMCVGIPMGKSGSKSLCAAHSVSITMRRKLVSSRNLIR</sequence>
<reference evidence="1 2" key="2">
    <citation type="journal article" date="2022" name="Mol. Ecol. Resour.">
        <title>The genomes of chicory, endive, great burdock and yacon provide insights into Asteraceae paleo-polyploidization history and plant inulin production.</title>
        <authorList>
            <person name="Fan W."/>
            <person name="Wang S."/>
            <person name="Wang H."/>
            <person name="Wang A."/>
            <person name="Jiang F."/>
            <person name="Liu H."/>
            <person name="Zhao H."/>
            <person name="Xu D."/>
            <person name="Zhang Y."/>
        </authorList>
    </citation>
    <scope>NUCLEOTIDE SEQUENCE [LARGE SCALE GENOMIC DNA]</scope>
    <source>
        <strain evidence="2">cv. Yunnan</strain>
        <tissue evidence="1">Leaves</tissue>
    </source>
</reference>
<proteinExistence type="predicted"/>
<keyword evidence="2" id="KW-1185">Reference proteome</keyword>
<protein>
    <submittedName>
        <fullName evidence="1">Uncharacterized protein</fullName>
    </submittedName>
</protein>
<accession>A0ACB9IHL0</accession>